<organism evidence="1 2">
    <name type="scientific">Marinobacter salsuginis</name>
    <dbReference type="NCBI Taxonomy" id="418719"/>
    <lineage>
        <taxon>Bacteria</taxon>
        <taxon>Pseudomonadati</taxon>
        <taxon>Pseudomonadota</taxon>
        <taxon>Gammaproteobacteria</taxon>
        <taxon>Pseudomonadales</taxon>
        <taxon>Marinobacteraceae</taxon>
        <taxon>Marinobacter</taxon>
    </lineage>
</organism>
<accession>A0A5M3PI65</accession>
<dbReference type="InterPro" id="IPR016143">
    <property type="entry name" value="Citrate_synth-like_sm_a-sub"/>
</dbReference>
<dbReference type="Gene3D" id="1.10.580.10">
    <property type="entry name" value="Citrate Synthase, domain 1"/>
    <property type="match status" value="1"/>
</dbReference>
<name>A0A5M3PI65_9GAMM</name>
<protein>
    <submittedName>
        <fullName evidence="1">Uncharacterized protein</fullName>
    </submittedName>
</protein>
<evidence type="ECO:0000313" key="1">
    <source>
        <dbReference type="EMBL" id="GBO82553.1"/>
    </source>
</evidence>
<dbReference type="GO" id="GO:0046912">
    <property type="term" value="F:acyltransferase activity, acyl groups converted into alkyl on transfer"/>
    <property type="evidence" value="ECO:0007669"/>
    <property type="project" value="InterPro"/>
</dbReference>
<keyword evidence="2" id="KW-1185">Reference proteome</keyword>
<proteinExistence type="predicted"/>
<dbReference type="SUPFAM" id="SSF48256">
    <property type="entry name" value="Citrate synthase"/>
    <property type="match status" value="1"/>
</dbReference>
<dbReference type="EMBL" id="BGZH01000001">
    <property type="protein sequence ID" value="GBO82553.1"/>
    <property type="molecule type" value="Genomic_DNA"/>
</dbReference>
<evidence type="ECO:0000313" key="2">
    <source>
        <dbReference type="Proteomes" id="UP000340077"/>
    </source>
</evidence>
<comment type="caution">
    <text evidence="1">The sequence shown here is derived from an EMBL/GenBank/DDBJ whole genome shotgun (WGS) entry which is preliminary data.</text>
</comment>
<gene>
    <name evidence="1" type="ORF">MS5N3_00040</name>
</gene>
<dbReference type="InterPro" id="IPR036969">
    <property type="entry name" value="Citrate_synthase_sf"/>
</dbReference>
<dbReference type="RefSeq" id="WP_069183650.1">
    <property type="nucleotide sequence ID" value="NZ_BGZH01000001.1"/>
</dbReference>
<reference evidence="1 2" key="1">
    <citation type="journal article" date="2019" name="J. Gen. Appl. Microbiol.">
        <title>Aerobic degradation of cis-dichloroethene by the marine bacterium Marinobacter salsuginis strain 5N-3.</title>
        <authorList>
            <person name="Inoue Y."/>
            <person name="Fukunaga Y."/>
            <person name="Katsumata H."/>
            <person name="Ohji S."/>
            <person name="Hosoyama A."/>
            <person name="Mori K."/>
            <person name="Ando K."/>
        </authorList>
    </citation>
    <scope>NUCLEOTIDE SEQUENCE [LARGE SCALE GENOMIC DNA]</scope>
    <source>
        <strain evidence="1 2">5N-3</strain>
    </source>
</reference>
<dbReference type="InterPro" id="IPR016142">
    <property type="entry name" value="Citrate_synth-like_lrg_a-sub"/>
</dbReference>
<dbReference type="AlphaFoldDB" id="A0A5M3PI65"/>
<dbReference type="Proteomes" id="UP000340077">
    <property type="component" value="Unassembled WGS sequence"/>
</dbReference>
<sequence length="265" mass="29896">MNHERLYETESHLTTRIGKAFLTERVVMHGKDLHHELDHMEWLHLYLFAILGRDPGKNVANMLNCYWVGSSYPDPSIWPNHVAALAGSVRTTPSLGMMAGLSISEASIYGRRPEVRALDFFYRAGKWCEEGGKIEEFVDNEKALGRILFGYGRPLAKTDERIAFTLDKAKEYGFSNGRHLKMAFEVFEHVNSVYGYSMNVAAVHAALAADMGFSCEEYQLLLSPGFVTGMAPCFKDAKARPEGSFFPIRCESIVYHGVGKRNWED</sequence>
<dbReference type="Gene3D" id="1.10.230.10">
    <property type="entry name" value="Cytochrome P450-Terp, domain 2"/>
    <property type="match status" value="1"/>
</dbReference>